<dbReference type="InterPro" id="IPR018485">
    <property type="entry name" value="FGGY_C"/>
</dbReference>
<keyword evidence="4 6" id="KW-0418">Kinase</keyword>
<dbReference type="InterPro" id="IPR050406">
    <property type="entry name" value="FGGY_Carb_Kinase"/>
</dbReference>
<feature type="domain" description="Carbohydrate kinase FGGY N-terminal" evidence="8">
    <location>
        <begin position="3"/>
        <end position="248"/>
    </location>
</feature>
<dbReference type="AlphaFoldDB" id="A0A7M2WRC3"/>
<keyword evidence="3 6" id="KW-0547">Nucleotide-binding</keyword>
<dbReference type="SUPFAM" id="SSF53067">
    <property type="entry name" value="Actin-like ATPase domain"/>
    <property type="match status" value="2"/>
</dbReference>
<gene>
    <name evidence="6 7 10" type="primary">xylB</name>
    <name evidence="10" type="ORF">IPV69_17085</name>
</gene>
<dbReference type="Pfam" id="PF02782">
    <property type="entry name" value="FGGY_C"/>
    <property type="match status" value="1"/>
</dbReference>
<evidence type="ECO:0000256" key="4">
    <source>
        <dbReference type="ARBA" id="ARBA00022777"/>
    </source>
</evidence>
<evidence type="ECO:0000256" key="1">
    <source>
        <dbReference type="ARBA" id="ARBA00009156"/>
    </source>
</evidence>
<evidence type="ECO:0000256" key="5">
    <source>
        <dbReference type="ARBA" id="ARBA00022840"/>
    </source>
</evidence>
<dbReference type="Proteomes" id="UP000593765">
    <property type="component" value="Chromosome"/>
</dbReference>
<keyword evidence="11" id="KW-1185">Reference proteome</keyword>
<reference evidence="10 11" key="1">
    <citation type="submission" date="2020-10" db="EMBL/GenBank/DDBJ databases">
        <title>Wide distribution of Phycisphaera-like planctomycetes from WD2101 soil group in peatlands and genome analysis of the first cultivated representative.</title>
        <authorList>
            <person name="Dedysh S.N."/>
            <person name="Beletsky A.V."/>
            <person name="Ivanova A."/>
            <person name="Kulichevskaya I.S."/>
            <person name="Suzina N.E."/>
            <person name="Philippov D.A."/>
            <person name="Rakitin A.L."/>
            <person name="Mardanov A.V."/>
            <person name="Ravin N.V."/>
        </authorList>
    </citation>
    <scope>NUCLEOTIDE SEQUENCE [LARGE SCALE GENOMIC DNA]</scope>
    <source>
        <strain evidence="10 11">M1803</strain>
    </source>
</reference>
<dbReference type="Gene3D" id="3.30.420.40">
    <property type="match status" value="2"/>
</dbReference>
<name>A0A7M2WRC3_9BACT</name>
<dbReference type="PANTHER" id="PTHR43095">
    <property type="entry name" value="SUGAR KINASE"/>
    <property type="match status" value="1"/>
</dbReference>
<protein>
    <recommendedName>
        <fullName evidence="6 7">Xylulose kinase</fullName>
        <shortName evidence="6 7">Xylulokinase</shortName>
        <ecNumber evidence="6 7">2.7.1.17</ecNumber>
    </recommendedName>
</protein>
<keyword evidence="6 7" id="KW-0859">Xylose metabolism</keyword>
<evidence type="ECO:0000313" key="11">
    <source>
        <dbReference type="Proteomes" id="UP000593765"/>
    </source>
</evidence>
<dbReference type="PIRSF" id="PIRSF000538">
    <property type="entry name" value="GlpK"/>
    <property type="match status" value="1"/>
</dbReference>
<comment type="similarity">
    <text evidence="1 6 7">Belongs to the FGGY kinase family.</text>
</comment>
<accession>A0A7M2WRC3</accession>
<dbReference type="GO" id="GO:0005524">
    <property type="term" value="F:ATP binding"/>
    <property type="evidence" value="ECO:0007669"/>
    <property type="project" value="UniProtKB-UniRule"/>
</dbReference>
<dbReference type="NCBIfam" id="TIGR01312">
    <property type="entry name" value="XylB"/>
    <property type="match status" value="1"/>
</dbReference>
<dbReference type="KEGG" id="hbs:IPV69_17085"/>
<dbReference type="GO" id="GO:0005998">
    <property type="term" value="P:xylulose catabolic process"/>
    <property type="evidence" value="ECO:0007669"/>
    <property type="project" value="UniProtKB-UniRule"/>
</dbReference>
<evidence type="ECO:0000256" key="7">
    <source>
        <dbReference type="RuleBase" id="RU364073"/>
    </source>
</evidence>
<dbReference type="InterPro" id="IPR018484">
    <property type="entry name" value="FGGY_N"/>
</dbReference>
<organism evidence="10 11">
    <name type="scientific">Humisphaera borealis</name>
    <dbReference type="NCBI Taxonomy" id="2807512"/>
    <lineage>
        <taxon>Bacteria</taxon>
        <taxon>Pseudomonadati</taxon>
        <taxon>Planctomycetota</taxon>
        <taxon>Phycisphaerae</taxon>
        <taxon>Tepidisphaerales</taxon>
        <taxon>Tepidisphaeraceae</taxon>
        <taxon>Humisphaera</taxon>
    </lineage>
</organism>
<dbReference type="InterPro" id="IPR043129">
    <property type="entry name" value="ATPase_NBD"/>
</dbReference>
<dbReference type="InterPro" id="IPR000577">
    <property type="entry name" value="Carb_kinase_FGGY"/>
</dbReference>
<dbReference type="EC" id="2.7.1.17" evidence="6 7"/>
<dbReference type="HAMAP" id="MF_02220">
    <property type="entry name" value="XylB"/>
    <property type="match status" value="1"/>
</dbReference>
<dbReference type="InterPro" id="IPR006000">
    <property type="entry name" value="Xylulokinase"/>
</dbReference>
<dbReference type="RefSeq" id="WP_206290935.1">
    <property type="nucleotide sequence ID" value="NZ_CP063458.1"/>
</dbReference>
<evidence type="ECO:0000259" key="8">
    <source>
        <dbReference type="Pfam" id="PF00370"/>
    </source>
</evidence>
<dbReference type="GO" id="GO:0042732">
    <property type="term" value="P:D-xylose metabolic process"/>
    <property type="evidence" value="ECO:0007669"/>
    <property type="project" value="UniProtKB-KW"/>
</dbReference>
<proteinExistence type="inferred from homology"/>
<feature type="binding site" evidence="6">
    <location>
        <begin position="81"/>
        <end position="82"/>
    </location>
    <ligand>
        <name>substrate</name>
    </ligand>
</feature>
<dbReference type="Pfam" id="PF00370">
    <property type="entry name" value="FGGY_N"/>
    <property type="match status" value="1"/>
</dbReference>
<keyword evidence="2 6" id="KW-0808">Transferase</keyword>
<dbReference type="CDD" id="cd07808">
    <property type="entry name" value="ASKHA_NBD_FGGY_EcXK-like"/>
    <property type="match status" value="1"/>
</dbReference>
<feature type="site" description="Important for activity" evidence="6">
    <location>
        <position position="8"/>
    </location>
</feature>
<evidence type="ECO:0000256" key="3">
    <source>
        <dbReference type="ARBA" id="ARBA00022741"/>
    </source>
</evidence>
<evidence type="ECO:0000256" key="6">
    <source>
        <dbReference type="HAMAP-Rule" id="MF_02220"/>
    </source>
</evidence>
<dbReference type="GO" id="GO:0004856">
    <property type="term" value="F:D-xylulokinase activity"/>
    <property type="evidence" value="ECO:0007669"/>
    <property type="project" value="UniProtKB-UniRule"/>
</dbReference>
<dbReference type="EMBL" id="CP063458">
    <property type="protein sequence ID" value="QOV87973.1"/>
    <property type="molecule type" value="Genomic_DNA"/>
</dbReference>
<keyword evidence="5 6" id="KW-0067">ATP-binding</keyword>
<keyword evidence="6 7" id="KW-0119">Carbohydrate metabolism</keyword>
<dbReference type="PANTHER" id="PTHR43095:SF5">
    <property type="entry name" value="XYLULOSE KINASE"/>
    <property type="match status" value="1"/>
</dbReference>
<comment type="catalytic activity">
    <reaction evidence="6 7">
        <text>D-xylulose + ATP = D-xylulose 5-phosphate + ADP + H(+)</text>
        <dbReference type="Rhea" id="RHEA:10964"/>
        <dbReference type="ChEBI" id="CHEBI:15378"/>
        <dbReference type="ChEBI" id="CHEBI:17140"/>
        <dbReference type="ChEBI" id="CHEBI:30616"/>
        <dbReference type="ChEBI" id="CHEBI:57737"/>
        <dbReference type="ChEBI" id="CHEBI:456216"/>
        <dbReference type="EC" id="2.7.1.17"/>
    </reaction>
</comment>
<feature type="active site" description="Proton acceptor" evidence="6">
    <location>
        <position position="241"/>
    </location>
</feature>
<sequence length="510" mass="54663">MAYLLGIDIGTSATKTLICDGKGKVIATAMADHPIYSPKPGWSEQEPEDWWKSTCDATKAVLKKAKVKATDVGGIGLSGQMHGSVFLDKNGKSLRRALLWNDQRTAEQCADIEAKAGGREALIGMVANPALTGFTAPKILWLRDKEPKVYDKVKRILLPKDYIRLRMTGEYATEVSDASGMLLLDVRNRTWSDKLLSLLEIDKAMLGKLYESQEITGTLHEEGAKALGLKPGIPVVGGAGDQAAGAVGNGIVNAGIVSATLGTSGVVFAHAEQPTLDPKGRVHTMCHAVPGKWCIFGCMLSAGGSFQWLRNTLGSSEIALAKKKGVDPYELLVDEAATAPAGCEGLFFLPYLTGERCPHPDPTARGGWIGITARTTRAMLIRSLLEGVTFGMRDALEIMRQMNVAVTQVRASGGGARSAFWRQLQADIYKSPIVLTNAAEGPAYGVALLAGVGTGAFKSVEEACKASIKQTLKVSPNKKSVAKYDLSFRTYDKLYPDLKERFGEMAALAE</sequence>
<evidence type="ECO:0000256" key="2">
    <source>
        <dbReference type="ARBA" id="ARBA00022679"/>
    </source>
</evidence>
<evidence type="ECO:0000313" key="10">
    <source>
        <dbReference type="EMBL" id="QOV87973.1"/>
    </source>
</evidence>
<comment type="function">
    <text evidence="6">Catalyzes the phosphorylation of D-xylulose to D-xylulose 5-phosphate.</text>
</comment>
<feature type="domain" description="Carbohydrate kinase FGGY C-terminal" evidence="9">
    <location>
        <begin position="258"/>
        <end position="452"/>
    </location>
</feature>
<evidence type="ECO:0000259" key="9">
    <source>
        <dbReference type="Pfam" id="PF02782"/>
    </source>
</evidence>